<evidence type="ECO:0000313" key="2">
    <source>
        <dbReference type="Proteomes" id="UP000814128"/>
    </source>
</evidence>
<reference evidence="1" key="2">
    <citation type="journal article" date="2022" name="New Phytol.">
        <title>Evolutionary transition to the ectomycorrhizal habit in the genomes of a hyperdiverse lineage of mushroom-forming fungi.</title>
        <authorList>
            <person name="Looney B."/>
            <person name="Miyauchi S."/>
            <person name="Morin E."/>
            <person name="Drula E."/>
            <person name="Courty P.E."/>
            <person name="Kohler A."/>
            <person name="Kuo A."/>
            <person name="LaButti K."/>
            <person name="Pangilinan J."/>
            <person name="Lipzen A."/>
            <person name="Riley R."/>
            <person name="Andreopoulos W."/>
            <person name="He G."/>
            <person name="Johnson J."/>
            <person name="Nolan M."/>
            <person name="Tritt A."/>
            <person name="Barry K.W."/>
            <person name="Grigoriev I.V."/>
            <person name="Nagy L.G."/>
            <person name="Hibbett D."/>
            <person name="Henrissat B."/>
            <person name="Matheny P.B."/>
            <person name="Labbe J."/>
            <person name="Martin F.M."/>
        </authorList>
    </citation>
    <scope>NUCLEOTIDE SEQUENCE</scope>
    <source>
        <strain evidence="1">EC-137</strain>
    </source>
</reference>
<name>A0ACB8QWS2_9AGAM</name>
<sequence>MTLSPYPFVFVSPGTRGLSLALVRHFLRTTRLPIYTTYRRGTPESVTEDITSGLKDDEKTRVKTLRLDLTQESTIADAADALARALPKDKDPYLHTAFITGGVLYPERQPADLDFRKIEETFRINTISHLLMIKHFSQFLPSSRATMPPNHFSKWIHVSARVGSVSDNKLGGWFSYRASKSAINQIVKTFDLDLKHRRARAICVGVHPGTVKTELSREFWGSVKEGGLFEKEYAAEKMIEMVQNLEEKQRGRIWDWEGKEINP</sequence>
<accession>A0ACB8QWS2</accession>
<reference evidence="1" key="1">
    <citation type="submission" date="2021-02" db="EMBL/GenBank/DDBJ databases">
        <authorList>
            <consortium name="DOE Joint Genome Institute"/>
            <person name="Ahrendt S."/>
            <person name="Looney B.P."/>
            <person name="Miyauchi S."/>
            <person name="Morin E."/>
            <person name="Drula E."/>
            <person name="Courty P.E."/>
            <person name="Chicoki N."/>
            <person name="Fauchery L."/>
            <person name="Kohler A."/>
            <person name="Kuo A."/>
            <person name="Labutti K."/>
            <person name="Pangilinan J."/>
            <person name="Lipzen A."/>
            <person name="Riley R."/>
            <person name="Andreopoulos W."/>
            <person name="He G."/>
            <person name="Johnson J."/>
            <person name="Barry K.W."/>
            <person name="Grigoriev I.V."/>
            <person name="Nagy L."/>
            <person name="Hibbett D."/>
            <person name="Henrissat B."/>
            <person name="Matheny P.B."/>
            <person name="Labbe J."/>
            <person name="Martin F."/>
        </authorList>
    </citation>
    <scope>NUCLEOTIDE SEQUENCE</scope>
    <source>
        <strain evidence="1">EC-137</strain>
    </source>
</reference>
<keyword evidence="2" id="KW-1185">Reference proteome</keyword>
<comment type="caution">
    <text evidence="1">The sequence shown here is derived from an EMBL/GenBank/DDBJ whole genome shotgun (WGS) entry which is preliminary data.</text>
</comment>
<dbReference type="EMBL" id="MU273476">
    <property type="protein sequence ID" value="KAI0036007.1"/>
    <property type="molecule type" value="Genomic_DNA"/>
</dbReference>
<gene>
    <name evidence="1" type="ORF">K488DRAFT_41983</name>
</gene>
<organism evidence="1 2">
    <name type="scientific">Vararia minispora EC-137</name>
    <dbReference type="NCBI Taxonomy" id="1314806"/>
    <lineage>
        <taxon>Eukaryota</taxon>
        <taxon>Fungi</taxon>
        <taxon>Dikarya</taxon>
        <taxon>Basidiomycota</taxon>
        <taxon>Agaricomycotina</taxon>
        <taxon>Agaricomycetes</taxon>
        <taxon>Russulales</taxon>
        <taxon>Lachnocladiaceae</taxon>
        <taxon>Vararia</taxon>
    </lineage>
</organism>
<dbReference type="Proteomes" id="UP000814128">
    <property type="component" value="Unassembled WGS sequence"/>
</dbReference>
<evidence type="ECO:0000313" key="1">
    <source>
        <dbReference type="EMBL" id="KAI0036007.1"/>
    </source>
</evidence>
<proteinExistence type="predicted"/>
<protein>
    <submittedName>
        <fullName evidence="1">Uncharacterized protein</fullName>
    </submittedName>
</protein>